<evidence type="ECO:0000259" key="9">
    <source>
        <dbReference type="PROSITE" id="PS50850"/>
    </source>
</evidence>
<feature type="transmembrane region" description="Helical" evidence="8">
    <location>
        <begin position="311"/>
        <end position="333"/>
    </location>
</feature>
<dbReference type="GO" id="GO:0022857">
    <property type="term" value="F:transmembrane transporter activity"/>
    <property type="evidence" value="ECO:0007669"/>
    <property type="project" value="InterPro"/>
</dbReference>
<dbReference type="Gene3D" id="1.20.1720.10">
    <property type="entry name" value="Multidrug resistance protein D"/>
    <property type="match status" value="1"/>
</dbReference>
<dbReference type="STRING" id="169427.SAMN05192548_100345"/>
<dbReference type="PRINTS" id="PR01036">
    <property type="entry name" value="TCRTETB"/>
</dbReference>
<feature type="domain" description="Major facilitator superfamily (MFS) profile" evidence="9">
    <location>
        <begin position="25"/>
        <end position="508"/>
    </location>
</feature>
<feature type="transmembrane region" description="Helical" evidence="8">
    <location>
        <begin position="21"/>
        <end position="43"/>
    </location>
</feature>
<evidence type="ECO:0000313" key="10">
    <source>
        <dbReference type="EMBL" id="SHJ53689.1"/>
    </source>
</evidence>
<dbReference type="RefSeq" id="WP_073427283.1">
    <property type="nucleotide sequence ID" value="NZ_CADFGY010000001.1"/>
</dbReference>
<evidence type="ECO:0000256" key="5">
    <source>
        <dbReference type="ARBA" id="ARBA00022692"/>
    </source>
</evidence>
<dbReference type="GO" id="GO:0005886">
    <property type="term" value="C:plasma membrane"/>
    <property type="evidence" value="ECO:0007669"/>
    <property type="project" value="UniProtKB-SubCell"/>
</dbReference>
<keyword evidence="6 8" id="KW-1133">Transmembrane helix</keyword>
<evidence type="ECO:0000256" key="1">
    <source>
        <dbReference type="ARBA" id="ARBA00004651"/>
    </source>
</evidence>
<feature type="transmembrane region" description="Helical" evidence="8">
    <location>
        <begin position="369"/>
        <end position="389"/>
    </location>
</feature>
<evidence type="ECO:0000256" key="6">
    <source>
        <dbReference type="ARBA" id="ARBA00022989"/>
    </source>
</evidence>
<dbReference type="NCBIfam" id="TIGR00711">
    <property type="entry name" value="efflux_EmrB"/>
    <property type="match status" value="1"/>
</dbReference>
<sequence length="516" mass="55209">MSSSQTHQTRDIPLPPLSGGMLIGAALLLAAANFVAVLDTTIANVSVPTISGALGASSSQGTYVITSYAVAEAITVPLTGWLANRFGTVRVFITSLIMFGLCSALCGMATSLEMLVLFRVFQGLAGGPLMPLSQTLLLRIFPKEKAAAAIGLWSMTTLIAPVLGPILGGVICDRMHWAYIFYINVPVALICGYLGWRLLKRYETSLMRVPIDAVGLALLVVWVGALQILLDEGKDHDWFASTEIRVLAIIAAIGFASFLIWELTDRHPVVDLRVFRHRGFSASVITITLAFGAFFGATVLTPLWLQSYMGYTATWAGCATAMTGILAVLSAPLAANLSSRFDGRWLVFAGVMWLGAVTLWRTHANTDMTFWQVALPLLLQGVGLPFFFVPLTGLALSSVEEPETASAAGLMNFCRTFGGAIATSLVNTGWEDRTKYDRAELSGLVDQAGHFSTMLTNSGWSAGQAQAQISDVVQSQAVMLATNQLFTIAGACFIFAALAVWLAPKPTRVADTSQAH</sequence>
<feature type="transmembrane region" description="Helical" evidence="8">
    <location>
        <begin position="63"/>
        <end position="84"/>
    </location>
</feature>
<proteinExistence type="inferred from homology"/>
<keyword evidence="5 8" id="KW-0812">Transmembrane</keyword>
<feature type="transmembrane region" description="Helical" evidence="8">
    <location>
        <begin position="485"/>
        <end position="503"/>
    </location>
</feature>
<feature type="transmembrane region" description="Helical" evidence="8">
    <location>
        <begin position="150"/>
        <end position="171"/>
    </location>
</feature>
<dbReference type="PROSITE" id="PS50850">
    <property type="entry name" value="MFS"/>
    <property type="match status" value="1"/>
</dbReference>
<keyword evidence="4" id="KW-1003">Cell membrane</keyword>
<organism evidence="10 11">
    <name type="scientific">Paraburkholderia terricola</name>
    <dbReference type="NCBI Taxonomy" id="169427"/>
    <lineage>
        <taxon>Bacteria</taxon>
        <taxon>Pseudomonadati</taxon>
        <taxon>Pseudomonadota</taxon>
        <taxon>Betaproteobacteria</taxon>
        <taxon>Burkholderiales</taxon>
        <taxon>Burkholderiaceae</taxon>
        <taxon>Paraburkholderia</taxon>
    </lineage>
</organism>
<evidence type="ECO:0000313" key="11">
    <source>
        <dbReference type="Proteomes" id="UP000184395"/>
    </source>
</evidence>
<feature type="transmembrane region" description="Helical" evidence="8">
    <location>
        <begin position="91"/>
        <end position="110"/>
    </location>
</feature>
<feature type="transmembrane region" description="Helical" evidence="8">
    <location>
        <begin position="116"/>
        <end position="138"/>
    </location>
</feature>
<evidence type="ECO:0000256" key="3">
    <source>
        <dbReference type="ARBA" id="ARBA00022448"/>
    </source>
</evidence>
<dbReference type="CDD" id="cd17503">
    <property type="entry name" value="MFS_LmrB_MDR_like"/>
    <property type="match status" value="1"/>
</dbReference>
<dbReference type="Pfam" id="PF07690">
    <property type="entry name" value="MFS_1"/>
    <property type="match status" value="1"/>
</dbReference>
<keyword evidence="3" id="KW-0813">Transport</keyword>
<comment type="similarity">
    <text evidence="2">Belongs to the major facilitator superfamily. EmrB family.</text>
</comment>
<dbReference type="EMBL" id="FRAB01000003">
    <property type="protein sequence ID" value="SHJ53689.1"/>
    <property type="molecule type" value="Genomic_DNA"/>
</dbReference>
<evidence type="ECO:0000256" key="2">
    <source>
        <dbReference type="ARBA" id="ARBA00008537"/>
    </source>
</evidence>
<accession>A0A1M6K430</accession>
<feature type="transmembrane region" description="Helical" evidence="8">
    <location>
        <begin position="242"/>
        <end position="261"/>
    </location>
</feature>
<dbReference type="InterPro" id="IPR011701">
    <property type="entry name" value="MFS"/>
</dbReference>
<name>A0A1M6K430_9BURK</name>
<keyword evidence="7 8" id="KW-0472">Membrane</keyword>
<evidence type="ECO:0000256" key="8">
    <source>
        <dbReference type="SAM" id="Phobius"/>
    </source>
</evidence>
<evidence type="ECO:0000256" key="4">
    <source>
        <dbReference type="ARBA" id="ARBA00022475"/>
    </source>
</evidence>
<feature type="transmembrane region" description="Helical" evidence="8">
    <location>
        <begin position="345"/>
        <end position="363"/>
    </location>
</feature>
<feature type="transmembrane region" description="Helical" evidence="8">
    <location>
        <begin position="282"/>
        <end position="305"/>
    </location>
</feature>
<feature type="transmembrane region" description="Helical" evidence="8">
    <location>
        <begin position="177"/>
        <end position="199"/>
    </location>
</feature>
<dbReference type="PANTHER" id="PTHR42718">
    <property type="entry name" value="MAJOR FACILITATOR SUPERFAMILY MULTIDRUG TRANSPORTER MFSC"/>
    <property type="match status" value="1"/>
</dbReference>
<protein>
    <submittedName>
        <fullName evidence="10">MFS transporter, DHA2 family, multidrug resistance protein</fullName>
    </submittedName>
</protein>
<dbReference type="Gene3D" id="1.20.1250.20">
    <property type="entry name" value="MFS general substrate transporter like domains"/>
    <property type="match status" value="1"/>
</dbReference>
<feature type="transmembrane region" description="Helical" evidence="8">
    <location>
        <begin position="211"/>
        <end position="230"/>
    </location>
</feature>
<comment type="subcellular location">
    <subcellularLocation>
        <location evidence="1">Cell membrane</location>
        <topology evidence="1">Multi-pass membrane protein</topology>
    </subcellularLocation>
</comment>
<dbReference type="Proteomes" id="UP000184395">
    <property type="component" value="Unassembled WGS sequence"/>
</dbReference>
<gene>
    <name evidence="10" type="ORF">SAMN05192548_100345</name>
</gene>
<dbReference type="SUPFAM" id="SSF103473">
    <property type="entry name" value="MFS general substrate transporter"/>
    <property type="match status" value="1"/>
</dbReference>
<dbReference type="InterPro" id="IPR020846">
    <property type="entry name" value="MFS_dom"/>
</dbReference>
<evidence type="ECO:0000256" key="7">
    <source>
        <dbReference type="ARBA" id="ARBA00023136"/>
    </source>
</evidence>
<dbReference type="OrthoDB" id="9807274at2"/>
<reference evidence="10 11" key="1">
    <citation type="submission" date="2016-11" db="EMBL/GenBank/DDBJ databases">
        <authorList>
            <person name="Jaros S."/>
            <person name="Januszkiewicz K."/>
            <person name="Wedrychowicz H."/>
        </authorList>
    </citation>
    <scope>NUCLEOTIDE SEQUENCE [LARGE SCALE GENOMIC DNA]</scope>
    <source>
        <strain evidence="10 11">LMG 20594</strain>
    </source>
</reference>
<dbReference type="AlphaFoldDB" id="A0A1M6K430"/>
<dbReference type="InterPro" id="IPR004638">
    <property type="entry name" value="EmrB-like"/>
</dbReference>
<dbReference type="InterPro" id="IPR036259">
    <property type="entry name" value="MFS_trans_sf"/>
</dbReference>
<dbReference type="PANTHER" id="PTHR42718:SF9">
    <property type="entry name" value="MAJOR FACILITATOR SUPERFAMILY MULTIDRUG TRANSPORTER MFSC"/>
    <property type="match status" value="1"/>
</dbReference>